<dbReference type="InterPro" id="IPR000182">
    <property type="entry name" value="GNAT_dom"/>
</dbReference>
<dbReference type="GO" id="GO:0016747">
    <property type="term" value="F:acyltransferase activity, transferring groups other than amino-acyl groups"/>
    <property type="evidence" value="ECO:0007669"/>
    <property type="project" value="InterPro"/>
</dbReference>
<dbReference type="OrthoDB" id="75343at2759"/>
<accession>A0A4Q2DH47</accession>
<dbReference type="Pfam" id="PF02466">
    <property type="entry name" value="Tim17"/>
    <property type="match status" value="1"/>
</dbReference>
<evidence type="ECO:0000256" key="2">
    <source>
        <dbReference type="SAM" id="Phobius"/>
    </source>
</evidence>
<keyword evidence="2" id="KW-1133">Transmembrane helix</keyword>
<dbReference type="AlphaFoldDB" id="A0A4Q2DH47"/>
<keyword evidence="2" id="KW-0472">Membrane</keyword>
<dbReference type="InterPro" id="IPR016181">
    <property type="entry name" value="Acyl_CoA_acyltransferase"/>
</dbReference>
<gene>
    <name evidence="4" type="ORF">EST38_g6648</name>
</gene>
<evidence type="ECO:0000256" key="1">
    <source>
        <dbReference type="SAM" id="MobiDB-lite"/>
    </source>
</evidence>
<keyword evidence="2" id="KW-0812">Transmembrane</keyword>
<dbReference type="GO" id="GO:0005634">
    <property type="term" value="C:nucleus"/>
    <property type="evidence" value="ECO:0007669"/>
    <property type="project" value="TreeGrafter"/>
</dbReference>
<evidence type="ECO:0000313" key="4">
    <source>
        <dbReference type="EMBL" id="RXW19200.1"/>
    </source>
</evidence>
<dbReference type="Proteomes" id="UP000290288">
    <property type="component" value="Unassembled WGS sequence"/>
</dbReference>
<dbReference type="PANTHER" id="PTHR43138">
    <property type="entry name" value="ACETYLTRANSFERASE, GNAT FAMILY"/>
    <property type="match status" value="1"/>
</dbReference>
<feature type="domain" description="N-acetyltransferase" evidence="3">
    <location>
        <begin position="165"/>
        <end position="217"/>
    </location>
</feature>
<proteinExistence type="predicted"/>
<feature type="region of interest" description="Disordered" evidence="1">
    <location>
        <begin position="229"/>
        <end position="263"/>
    </location>
</feature>
<sequence length="423" mass="45737">MSAYGAITRSLAGKALSPLATTIWTSKTRSGSLEDVAVYHLRLDAARGLTGLLEYMHSVFSKVIEEGRTYPQEGYLDQNAFESYFGAEDIFVGIALPNKVLGDTFETRETSVKILDAKGTRSWEEAIAGFYYVKPNYPGRSSHVGRYTQHKSNRADIVQICNGGFVVPSINQGKGYGKALGESYLHYAPKLGYRGSVFNLVYVNNTASVRIWEGLGFIKAGRIPSAGRLKTKDGEGEDTNHLPGTVPIWKRGEEPLPPGLTEEDRPMLEQQKKWEGYAGMAMESCATKTVLAGGAGFGIGAFFSLMSASFAYEDPYLRSQTQTQAQLNTTQKASAIFKEMGKGMWTSGKGFAKVGALFAGIECVVESYRAKNDIYNSVASGFLSGGILARNSGPKAVLGGGVAFAAFSAAIDTFIRREPADDD</sequence>
<name>A0A4Q2DH47_9AGAR</name>
<dbReference type="Gene3D" id="3.40.630.30">
    <property type="match status" value="1"/>
</dbReference>
<dbReference type="PANTHER" id="PTHR43138:SF1">
    <property type="entry name" value="N-ACETYLTRANSFERASE ACA1"/>
    <property type="match status" value="1"/>
</dbReference>
<comment type="caution">
    <text evidence="4">The sequence shown here is derived from an EMBL/GenBank/DDBJ whole genome shotgun (WGS) entry which is preliminary data.</text>
</comment>
<feature type="transmembrane region" description="Helical" evidence="2">
    <location>
        <begin position="290"/>
        <end position="312"/>
    </location>
</feature>
<dbReference type="Pfam" id="PF00583">
    <property type="entry name" value="Acetyltransf_1"/>
    <property type="match status" value="1"/>
</dbReference>
<keyword evidence="5" id="KW-1185">Reference proteome</keyword>
<evidence type="ECO:0000313" key="5">
    <source>
        <dbReference type="Proteomes" id="UP000290288"/>
    </source>
</evidence>
<dbReference type="EMBL" id="SDEE01000215">
    <property type="protein sequence ID" value="RXW19200.1"/>
    <property type="molecule type" value="Genomic_DNA"/>
</dbReference>
<dbReference type="STRING" id="2316362.A0A4Q2DH47"/>
<evidence type="ECO:0000259" key="3">
    <source>
        <dbReference type="Pfam" id="PF00583"/>
    </source>
</evidence>
<reference evidence="4 5" key="1">
    <citation type="submission" date="2019-01" db="EMBL/GenBank/DDBJ databases">
        <title>Draft genome sequence of Psathyrella aberdarensis IHI B618.</title>
        <authorList>
            <person name="Buettner E."/>
            <person name="Kellner H."/>
        </authorList>
    </citation>
    <scope>NUCLEOTIDE SEQUENCE [LARGE SCALE GENOMIC DNA]</scope>
    <source>
        <strain evidence="4 5">IHI B618</strain>
    </source>
</reference>
<organism evidence="4 5">
    <name type="scientific">Candolleomyces aberdarensis</name>
    <dbReference type="NCBI Taxonomy" id="2316362"/>
    <lineage>
        <taxon>Eukaryota</taxon>
        <taxon>Fungi</taxon>
        <taxon>Dikarya</taxon>
        <taxon>Basidiomycota</taxon>
        <taxon>Agaricomycotina</taxon>
        <taxon>Agaricomycetes</taxon>
        <taxon>Agaricomycetidae</taxon>
        <taxon>Agaricales</taxon>
        <taxon>Agaricineae</taxon>
        <taxon>Psathyrellaceae</taxon>
        <taxon>Candolleomyces</taxon>
    </lineage>
</organism>
<protein>
    <recommendedName>
        <fullName evidence="3">N-acetyltransferase domain-containing protein</fullName>
    </recommendedName>
</protein>
<feature type="compositionally biased region" description="Basic and acidic residues" evidence="1">
    <location>
        <begin position="230"/>
        <end position="240"/>
    </location>
</feature>
<dbReference type="SUPFAM" id="SSF55729">
    <property type="entry name" value="Acyl-CoA N-acyltransferases (Nat)"/>
    <property type="match status" value="1"/>
</dbReference>
<dbReference type="InterPro" id="IPR052742">
    <property type="entry name" value="Mito_N-acetyltransferase"/>
</dbReference>